<evidence type="ECO:0000313" key="1">
    <source>
        <dbReference type="EMBL" id="GME73826.1"/>
    </source>
</evidence>
<sequence length="649" mass="76850">MKARFSCITCCLNESNKSTEEFHKDESTFSTPFKVILEQAKHKQNIAYFKGKLKFNHKQELRSLRYTYDATLKSNGEIHNEELDKRVKNAESLLRDVTTQQTKTTTQEEQDDVVRPYSIYLKPQRKDNIESSECTNGYLRKNLMLDLLPPVSLLKRLTYEERQKPRKEFRVKIPPFPTDLDLSSINSLVDDFTQYRYPTVNDSNMVKTVVDELFRVIIKNFTDQDLIVDDWAEGFGYDKVSALHRKNNNNYDDEKVVTFSTIEKLMNYYVFWADFEKLIILKTLYCEGNWERQQIAYLNLITACFSKKNQDPDALLNVLREMKFDRVAFSAQMIYFLYPRVSDEERHALRQMFKAKRYPLTEIFGVELGMGGIDSIDELNKKFRHYEGDLDTSEMIVRKIKIYLKNNNLDDCLKYLKTQQVTAVNDPVALEMMLQGFIKQGRLQEAWYFMKTQSLLTRRFLESFVQYLSDSKQAYFILPFISFCKPYKIYPESNGWYLLSSHLQKTFDMDSADWWLLFYGLCVFSRVSAPSFISHQFLRRMGSFMRKKLDVGNYQLFQKPETKEMYDLRLWIQTNPQWASTEPNFNLSKNTKQFQQFAKLFYNDLESKTIEREIHELSMLFLEEDEAGAAELMKKIDNKSIHHAEVFID</sequence>
<gene>
    <name evidence="1" type="ORF">Amon02_000154500</name>
</gene>
<organism evidence="1 2">
    <name type="scientific">Ambrosiozyma monospora</name>
    <name type="common">Yeast</name>
    <name type="synonym">Endomycopsis monosporus</name>
    <dbReference type="NCBI Taxonomy" id="43982"/>
    <lineage>
        <taxon>Eukaryota</taxon>
        <taxon>Fungi</taxon>
        <taxon>Dikarya</taxon>
        <taxon>Ascomycota</taxon>
        <taxon>Saccharomycotina</taxon>
        <taxon>Pichiomycetes</taxon>
        <taxon>Pichiales</taxon>
        <taxon>Pichiaceae</taxon>
        <taxon>Ambrosiozyma</taxon>
    </lineage>
</organism>
<dbReference type="EMBL" id="BSXS01000766">
    <property type="protein sequence ID" value="GME73826.1"/>
    <property type="molecule type" value="Genomic_DNA"/>
</dbReference>
<accession>A0ACB5SV04</accession>
<reference evidence="1" key="1">
    <citation type="submission" date="2023-04" db="EMBL/GenBank/DDBJ databases">
        <title>Ambrosiozyma monospora NBRC 10751.</title>
        <authorList>
            <person name="Ichikawa N."/>
            <person name="Sato H."/>
            <person name="Tonouchi N."/>
        </authorList>
    </citation>
    <scope>NUCLEOTIDE SEQUENCE</scope>
    <source>
        <strain evidence="1">NBRC 10751</strain>
    </source>
</reference>
<evidence type="ECO:0000313" key="2">
    <source>
        <dbReference type="Proteomes" id="UP001165064"/>
    </source>
</evidence>
<keyword evidence="2" id="KW-1185">Reference proteome</keyword>
<comment type="caution">
    <text evidence="1">The sequence shown here is derived from an EMBL/GenBank/DDBJ whole genome shotgun (WGS) entry which is preliminary data.</text>
</comment>
<protein>
    <submittedName>
        <fullName evidence="1">Unnamed protein product</fullName>
    </submittedName>
</protein>
<name>A0ACB5SV04_AMBMO</name>
<proteinExistence type="predicted"/>
<dbReference type="Proteomes" id="UP001165064">
    <property type="component" value="Unassembled WGS sequence"/>
</dbReference>